<dbReference type="GO" id="GO:0006865">
    <property type="term" value="P:amino acid transport"/>
    <property type="evidence" value="ECO:0007669"/>
    <property type="project" value="TreeGrafter"/>
</dbReference>
<keyword evidence="7" id="KW-1185">Reference proteome</keyword>
<dbReference type="InterPro" id="IPR051455">
    <property type="entry name" value="Bact_solute-bind_prot3"/>
</dbReference>
<dbReference type="GO" id="GO:0005576">
    <property type="term" value="C:extracellular region"/>
    <property type="evidence" value="ECO:0007669"/>
    <property type="project" value="TreeGrafter"/>
</dbReference>
<keyword evidence="2" id="KW-0813">Transport</keyword>
<evidence type="ECO:0000259" key="5">
    <source>
        <dbReference type="SMART" id="SM00062"/>
    </source>
</evidence>
<proteinExistence type="inferred from homology"/>
<keyword evidence="3 4" id="KW-0732">Signal</keyword>
<dbReference type="PANTHER" id="PTHR30085:SF6">
    <property type="entry name" value="ABC TRANSPORTER GLUTAMINE-BINDING PROTEIN GLNH"/>
    <property type="match status" value="1"/>
</dbReference>
<dbReference type="SMART" id="SM00062">
    <property type="entry name" value="PBPb"/>
    <property type="match status" value="1"/>
</dbReference>
<feature type="signal peptide" evidence="4">
    <location>
        <begin position="1"/>
        <end position="39"/>
    </location>
</feature>
<dbReference type="AlphaFoldDB" id="A0A4R0YUE6"/>
<dbReference type="Pfam" id="PF00497">
    <property type="entry name" value="SBP_bac_3"/>
    <property type="match status" value="1"/>
</dbReference>
<dbReference type="InterPro" id="IPR001638">
    <property type="entry name" value="Solute-binding_3/MltF_N"/>
</dbReference>
<name>A0A4R0YUE6_9GAMM</name>
<evidence type="ECO:0000256" key="3">
    <source>
        <dbReference type="ARBA" id="ARBA00022729"/>
    </source>
</evidence>
<comment type="similarity">
    <text evidence="1">Belongs to the bacterial solute-binding protein 3 family.</text>
</comment>
<accession>A0A4R0YUE6</accession>
<organism evidence="6 7">
    <name type="scientific">Dyella soli</name>
    <dbReference type="NCBI Taxonomy" id="522319"/>
    <lineage>
        <taxon>Bacteria</taxon>
        <taxon>Pseudomonadati</taxon>
        <taxon>Pseudomonadota</taxon>
        <taxon>Gammaproteobacteria</taxon>
        <taxon>Lysobacterales</taxon>
        <taxon>Rhodanobacteraceae</taxon>
        <taxon>Dyella</taxon>
    </lineage>
</organism>
<evidence type="ECO:0000256" key="4">
    <source>
        <dbReference type="SAM" id="SignalP"/>
    </source>
</evidence>
<feature type="domain" description="Solute-binding protein family 3/N-terminal" evidence="5">
    <location>
        <begin position="55"/>
        <end position="306"/>
    </location>
</feature>
<evidence type="ECO:0000313" key="7">
    <source>
        <dbReference type="Proteomes" id="UP000291822"/>
    </source>
</evidence>
<gene>
    <name evidence="6" type="ORF">EZM97_07005</name>
</gene>
<dbReference type="Proteomes" id="UP000291822">
    <property type="component" value="Unassembled WGS sequence"/>
</dbReference>
<dbReference type="EMBL" id="SJTG01000001">
    <property type="protein sequence ID" value="TCI13043.1"/>
    <property type="molecule type" value="Genomic_DNA"/>
</dbReference>
<reference evidence="6 7" key="1">
    <citation type="submission" date="2019-02" db="EMBL/GenBank/DDBJ databases">
        <title>Dyella amyloliquefaciens sp. nov., isolated from forest soil.</title>
        <authorList>
            <person name="Gao Z.-H."/>
            <person name="Qiu L.-H."/>
        </authorList>
    </citation>
    <scope>NUCLEOTIDE SEQUENCE [LARGE SCALE GENOMIC DNA]</scope>
    <source>
        <strain evidence="6 7">KACC 12747</strain>
    </source>
</reference>
<dbReference type="SUPFAM" id="SSF53850">
    <property type="entry name" value="Periplasmic binding protein-like II"/>
    <property type="match status" value="1"/>
</dbReference>
<dbReference type="GO" id="GO:0030288">
    <property type="term" value="C:outer membrane-bounded periplasmic space"/>
    <property type="evidence" value="ECO:0007669"/>
    <property type="project" value="TreeGrafter"/>
</dbReference>
<evidence type="ECO:0000256" key="2">
    <source>
        <dbReference type="ARBA" id="ARBA00022448"/>
    </source>
</evidence>
<evidence type="ECO:0000256" key="1">
    <source>
        <dbReference type="ARBA" id="ARBA00010333"/>
    </source>
</evidence>
<dbReference type="Gene3D" id="3.40.190.10">
    <property type="entry name" value="Periplasmic binding protein-like II"/>
    <property type="match status" value="2"/>
</dbReference>
<evidence type="ECO:0000313" key="6">
    <source>
        <dbReference type="EMBL" id="TCI13043.1"/>
    </source>
</evidence>
<dbReference type="PANTHER" id="PTHR30085">
    <property type="entry name" value="AMINO ACID ABC TRANSPORTER PERMEASE"/>
    <property type="match status" value="1"/>
</dbReference>
<comment type="caution">
    <text evidence="6">The sequence shown here is derived from an EMBL/GenBank/DDBJ whole genome shotgun (WGS) entry which is preliminary data.</text>
</comment>
<sequence length="321" mass="35355">MDIRMGDQHMQRVIGVSGKKLARALALVTMLAVQSLAFAQASSDPTVDRIRSTSKLTLGYYDEARPFTYQGSPGQPDGYAIAICKAVAASLQEQLKMSSLATEFVQVQANDRYPLVKEGKVDLLCGPSVPTLSSRAEVSFSLPILESGTAILLRKDAPNSFRELLETGHTADRPVWRGSPMLAALQERNFVVIGGSLQEKLLTERRDELHVNSIISTVPDLATGVKMLLDGRADAFVGERSVLLDQANRNGQGKLVVINRVFDREEMAFALSRDDPDFRLLVDTALSQLYLSGKINAIYEQYLGKPDDATKTWFRRAALHE</sequence>
<protein>
    <submittedName>
        <fullName evidence="6">Amino acid ABC transporter substrate-binding protein</fullName>
    </submittedName>
</protein>
<feature type="chain" id="PRO_5021003872" evidence="4">
    <location>
        <begin position="40"/>
        <end position="321"/>
    </location>
</feature>
<dbReference type="CDD" id="cd13688">
    <property type="entry name" value="PBP2_GltI_DEBP"/>
    <property type="match status" value="1"/>
</dbReference>